<dbReference type="Proteomes" id="UP000479710">
    <property type="component" value="Unassembled WGS sequence"/>
</dbReference>
<evidence type="ECO:0000256" key="1">
    <source>
        <dbReference type="SAM" id="SignalP"/>
    </source>
</evidence>
<dbReference type="InterPro" id="IPR035513">
    <property type="entry name" value="Invertase/methylesterase_inhib"/>
</dbReference>
<reference evidence="2 3" key="1">
    <citation type="submission" date="2019-11" db="EMBL/GenBank/DDBJ databases">
        <title>Whole genome sequence of Oryza granulata.</title>
        <authorList>
            <person name="Li W."/>
        </authorList>
    </citation>
    <scope>NUCLEOTIDE SEQUENCE [LARGE SCALE GENOMIC DNA]</scope>
    <source>
        <strain evidence="3">cv. Menghai</strain>
        <tissue evidence="2">Leaf</tissue>
    </source>
</reference>
<keyword evidence="1" id="KW-0732">Signal</keyword>
<sequence length="185" mass="19203">MEKVAVFILLSLMVTLLFTGSDACDGAPSMSAVAACKQAATGPAMSKLCADTLGTSPEAQEVTSYVVAAANAATQSYAASKEAVGKVLQNPLAPDDIRLPCLICANKYDDASMLVASMADDVQHCSLTDIRADTLTAVAAVDDCATAVFPGGITSPLYTMAIADRDRSVLVLRLAMLLVPTLQHF</sequence>
<dbReference type="EMBL" id="SPHZ02000009">
    <property type="protein sequence ID" value="KAF0901196.1"/>
    <property type="molecule type" value="Genomic_DNA"/>
</dbReference>
<dbReference type="PANTHER" id="PTHR34838:SF3">
    <property type="entry name" value="OS08G0142100 PROTEIN"/>
    <property type="match status" value="1"/>
</dbReference>
<dbReference type="OrthoDB" id="676883at2759"/>
<feature type="chain" id="PRO_5026309724" description="Pectinesterase inhibitor domain-containing protein" evidence="1">
    <location>
        <begin position="24"/>
        <end position="185"/>
    </location>
</feature>
<gene>
    <name evidence="2" type="ORF">E2562_038319</name>
</gene>
<dbReference type="SUPFAM" id="SSF101148">
    <property type="entry name" value="Plant invertase/pectin methylesterase inhibitor"/>
    <property type="match status" value="1"/>
</dbReference>
<organism evidence="2 3">
    <name type="scientific">Oryza meyeriana var. granulata</name>
    <dbReference type="NCBI Taxonomy" id="110450"/>
    <lineage>
        <taxon>Eukaryota</taxon>
        <taxon>Viridiplantae</taxon>
        <taxon>Streptophyta</taxon>
        <taxon>Embryophyta</taxon>
        <taxon>Tracheophyta</taxon>
        <taxon>Spermatophyta</taxon>
        <taxon>Magnoliopsida</taxon>
        <taxon>Liliopsida</taxon>
        <taxon>Poales</taxon>
        <taxon>Poaceae</taxon>
        <taxon>BOP clade</taxon>
        <taxon>Oryzoideae</taxon>
        <taxon>Oryzeae</taxon>
        <taxon>Oryzinae</taxon>
        <taxon>Oryza</taxon>
        <taxon>Oryza meyeriana</taxon>
    </lineage>
</organism>
<proteinExistence type="predicted"/>
<dbReference type="PANTHER" id="PTHR34838">
    <property type="entry name" value="OS08G0142100 PROTEIN-RELATED"/>
    <property type="match status" value="1"/>
</dbReference>
<evidence type="ECO:0008006" key="4">
    <source>
        <dbReference type="Google" id="ProtNLM"/>
    </source>
</evidence>
<protein>
    <recommendedName>
        <fullName evidence="4">Pectinesterase inhibitor domain-containing protein</fullName>
    </recommendedName>
</protein>
<keyword evidence="3" id="KW-1185">Reference proteome</keyword>
<comment type="caution">
    <text evidence="2">The sequence shown here is derived from an EMBL/GenBank/DDBJ whole genome shotgun (WGS) entry which is preliminary data.</text>
</comment>
<evidence type="ECO:0000313" key="3">
    <source>
        <dbReference type="Proteomes" id="UP000479710"/>
    </source>
</evidence>
<feature type="signal peptide" evidence="1">
    <location>
        <begin position="1"/>
        <end position="23"/>
    </location>
</feature>
<dbReference type="Gene3D" id="1.20.140.40">
    <property type="entry name" value="Invertase/pectin methylesterase inhibitor family protein"/>
    <property type="match status" value="1"/>
</dbReference>
<dbReference type="AlphaFoldDB" id="A0A6G1CM12"/>
<accession>A0A6G1CM12</accession>
<name>A0A6G1CM12_9ORYZ</name>
<evidence type="ECO:0000313" key="2">
    <source>
        <dbReference type="EMBL" id="KAF0901196.1"/>
    </source>
</evidence>